<sequence>MATFDTIQADFFRMTHEIIWCTVTTVDTDGRPRSRILHPLWELEGDRPVGWIFTSPTPIKARHLSANPILAFSYWAPSHNVVQGEATATWVEDPAVKKHVWDLFATTPPPLGYDLTAFGISGPDHPGFTALRLDPDRIQILDGAKVAAGDFKPTVATLGQAS</sequence>
<dbReference type="SUPFAM" id="SSF50475">
    <property type="entry name" value="FMN-binding split barrel"/>
    <property type="match status" value="1"/>
</dbReference>
<dbReference type="Proteomes" id="UP000586827">
    <property type="component" value="Unassembled WGS sequence"/>
</dbReference>
<name>A0A849C8K4_9NOCA</name>
<dbReference type="Gene3D" id="2.30.110.10">
    <property type="entry name" value="Electron Transport, Fmn-binding Protein, Chain A"/>
    <property type="match status" value="1"/>
</dbReference>
<comment type="caution">
    <text evidence="2">The sequence shown here is derived from an EMBL/GenBank/DDBJ whole genome shotgun (WGS) entry which is preliminary data.</text>
</comment>
<accession>A0A849C8K4</accession>
<evidence type="ECO:0000313" key="2">
    <source>
        <dbReference type="EMBL" id="NNH72700.1"/>
    </source>
</evidence>
<protein>
    <submittedName>
        <fullName evidence="2">Pyridoxamine 5'-phosphate oxidase family protein</fullName>
    </submittedName>
</protein>
<dbReference type="InterPro" id="IPR011576">
    <property type="entry name" value="Pyridox_Oxase_N"/>
</dbReference>
<dbReference type="AlphaFoldDB" id="A0A849C8K4"/>
<dbReference type="InterPro" id="IPR012349">
    <property type="entry name" value="Split_barrel_FMN-bd"/>
</dbReference>
<reference evidence="2 3" key="1">
    <citation type="submission" date="2020-05" db="EMBL/GenBank/DDBJ databases">
        <title>MicrobeNet Type strains.</title>
        <authorList>
            <person name="Nicholson A.C."/>
        </authorList>
    </citation>
    <scope>NUCLEOTIDE SEQUENCE [LARGE SCALE GENOMIC DNA]</scope>
    <source>
        <strain evidence="2 3">JCM 3224</strain>
    </source>
</reference>
<feature type="domain" description="Pyridoxamine 5'-phosphate oxidase N-terminal" evidence="1">
    <location>
        <begin position="20"/>
        <end position="139"/>
    </location>
</feature>
<dbReference type="EMBL" id="JABELX010000008">
    <property type="protein sequence ID" value="NNH72700.1"/>
    <property type="molecule type" value="Genomic_DNA"/>
</dbReference>
<gene>
    <name evidence="2" type="ORF">HLB23_23025</name>
</gene>
<evidence type="ECO:0000313" key="3">
    <source>
        <dbReference type="Proteomes" id="UP000586827"/>
    </source>
</evidence>
<keyword evidence="3" id="KW-1185">Reference proteome</keyword>
<proteinExistence type="predicted"/>
<dbReference type="Pfam" id="PF01243">
    <property type="entry name" value="PNPOx_N"/>
    <property type="match status" value="1"/>
</dbReference>
<dbReference type="RefSeq" id="WP_067524269.1">
    <property type="nucleotide sequence ID" value="NZ_JABELX010000008.1"/>
</dbReference>
<evidence type="ECO:0000259" key="1">
    <source>
        <dbReference type="Pfam" id="PF01243"/>
    </source>
</evidence>
<organism evidence="2 3">
    <name type="scientific">Nocardia uniformis</name>
    <dbReference type="NCBI Taxonomy" id="53432"/>
    <lineage>
        <taxon>Bacteria</taxon>
        <taxon>Bacillati</taxon>
        <taxon>Actinomycetota</taxon>
        <taxon>Actinomycetes</taxon>
        <taxon>Mycobacteriales</taxon>
        <taxon>Nocardiaceae</taxon>
        <taxon>Nocardia</taxon>
    </lineage>
</organism>